<sequence length="61" mass="6973">MTKRREKSAAVEGLRQAAKHIKDYVAYGPYAAPANGQQSDDLLKRLECAEDEQRRESPIRR</sequence>
<keyword evidence="2" id="KW-1185">Reference proteome</keyword>
<organism evidence="1 2">
    <name type="scientific">Phyllobacterium bourgognense</name>
    <dbReference type="NCBI Taxonomy" id="314236"/>
    <lineage>
        <taxon>Bacteria</taxon>
        <taxon>Pseudomonadati</taxon>
        <taxon>Pseudomonadota</taxon>
        <taxon>Alphaproteobacteria</taxon>
        <taxon>Hyphomicrobiales</taxon>
        <taxon>Phyllobacteriaceae</taxon>
        <taxon>Phyllobacterium</taxon>
    </lineage>
</organism>
<dbReference type="EMBL" id="QPJM01000031">
    <property type="protein sequence ID" value="RCW78033.1"/>
    <property type="molecule type" value="Genomic_DNA"/>
</dbReference>
<accession>A0A368YCR1</accession>
<dbReference type="AlphaFoldDB" id="A0A368YCR1"/>
<dbReference type="RefSeq" id="WP_114432848.1">
    <property type="nucleotide sequence ID" value="NZ_QPJM01000031.1"/>
</dbReference>
<reference evidence="1 2" key="1">
    <citation type="submission" date="2018-07" db="EMBL/GenBank/DDBJ databases">
        <title>Genomic Encyclopedia of Type Strains, Phase III (KMG-III): the genomes of soil and plant-associated and newly described type strains.</title>
        <authorList>
            <person name="Whitman W."/>
        </authorList>
    </citation>
    <scope>NUCLEOTIDE SEQUENCE [LARGE SCALE GENOMIC DNA]</scope>
    <source>
        <strain evidence="1 2">31-25a</strain>
    </source>
</reference>
<evidence type="ECO:0000313" key="1">
    <source>
        <dbReference type="EMBL" id="RCW78033.1"/>
    </source>
</evidence>
<dbReference type="OrthoDB" id="8467975at2"/>
<name>A0A368YCR1_9HYPH</name>
<dbReference type="Proteomes" id="UP000253324">
    <property type="component" value="Unassembled WGS sequence"/>
</dbReference>
<evidence type="ECO:0000313" key="2">
    <source>
        <dbReference type="Proteomes" id="UP000253324"/>
    </source>
</evidence>
<gene>
    <name evidence="1" type="ORF">C7476_1311</name>
</gene>
<comment type="caution">
    <text evidence="1">The sequence shown here is derived from an EMBL/GenBank/DDBJ whole genome shotgun (WGS) entry which is preliminary data.</text>
</comment>
<proteinExistence type="predicted"/>
<protein>
    <submittedName>
        <fullName evidence="1">Uncharacterized protein</fullName>
    </submittedName>
</protein>